<dbReference type="PROSITE" id="PS50255">
    <property type="entry name" value="CYTOCHROME_B5_2"/>
    <property type="match status" value="1"/>
</dbReference>
<dbReference type="FunCoup" id="A0A316VRE8">
    <property type="interactions" value="36"/>
</dbReference>
<dbReference type="AlphaFoldDB" id="A0A316VRE8"/>
<dbReference type="GO" id="GO:0005737">
    <property type="term" value="C:cytoplasm"/>
    <property type="evidence" value="ECO:0007669"/>
    <property type="project" value="TreeGrafter"/>
</dbReference>
<accession>A0A316VRE8</accession>
<feature type="compositionally biased region" description="Gly residues" evidence="5">
    <location>
        <begin position="16"/>
        <end position="33"/>
    </location>
</feature>
<comment type="similarity">
    <text evidence="4">Belongs to the cytochrome b5 family.</text>
</comment>
<dbReference type="GeneID" id="37033904"/>
<gene>
    <name evidence="7" type="ORF">IE81DRAFT_294092</name>
</gene>
<keyword evidence="1 4" id="KW-0349">Heme</keyword>
<dbReference type="STRING" id="1522189.A0A316VRE8"/>
<dbReference type="InterPro" id="IPR036400">
    <property type="entry name" value="Cyt_B5-like_heme/steroid_sf"/>
</dbReference>
<dbReference type="InterPro" id="IPR018506">
    <property type="entry name" value="Cyt_B5_heme-BS"/>
</dbReference>
<keyword evidence="2 4" id="KW-0479">Metal-binding</keyword>
<proteinExistence type="inferred from homology"/>
<keyword evidence="8" id="KW-1185">Reference proteome</keyword>
<dbReference type="SMART" id="SM01117">
    <property type="entry name" value="Cyt-b5"/>
    <property type="match status" value="1"/>
</dbReference>
<dbReference type="PANTHER" id="PTHR46237:SF1">
    <property type="entry name" value="CYTOCHROME B5 REDUCTASE 4"/>
    <property type="match status" value="1"/>
</dbReference>
<dbReference type="SUPFAM" id="SSF55856">
    <property type="entry name" value="Cytochrome b5-like heme/steroid binding domain"/>
    <property type="match status" value="1"/>
</dbReference>
<reference evidence="7 8" key="1">
    <citation type="journal article" date="2018" name="Mol. Biol. Evol.">
        <title>Broad Genomic Sampling Reveals a Smut Pathogenic Ancestry of the Fungal Clade Ustilaginomycotina.</title>
        <authorList>
            <person name="Kijpornyongpan T."/>
            <person name="Mondo S.J."/>
            <person name="Barry K."/>
            <person name="Sandor L."/>
            <person name="Lee J."/>
            <person name="Lipzen A."/>
            <person name="Pangilinan J."/>
            <person name="LaButti K."/>
            <person name="Hainaut M."/>
            <person name="Henrissat B."/>
            <person name="Grigoriev I.V."/>
            <person name="Spatafora J.W."/>
            <person name="Aime M.C."/>
        </authorList>
    </citation>
    <scope>NUCLEOTIDE SEQUENCE [LARGE SCALE GENOMIC DNA]</scope>
    <source>
        <strain evidence="7 8">MCA 4658</strain>
    </source>
</reference>
<evidence type="ECO:0000313" key="8">
    <source>
        <dbReference type="Proteomes" id="UP000245783"/>
    </source>
</evidence>
<dbReference type="OrthoDB" id="432299at2759"/>
<evidence type="ECO:0000256" key="3">
    <source>
        <dbReference type="ARBA" id="ARBA00023004"/>
    </source>
</evidence>
<protein>
    <submittedName>
        <fullName evidence="7">Cytochrome b5</fullName>
    </submittedName>
</protein>
<evidence type="ECO:0000256" key="4">
    <source>
        <dbReference type="RuleBase" id="RU362121"/>
    </source>
</evidence>
<dbReference type="Proteomes" id="UP000245783">
    <property type="component" value="Unassembled WGS sequence"/>
</dbReference>
<keyword evidence="3 4" id="KW-0408">Iron</keyword>
<dbReference type="GO" id="GO:0004128">
    <property type="term" value="F:cytochrome-b5 reductase activity, acting on NAD(P)H"/>
    <property type="evidence" value="ECO:0007669"/>
    <property type="project" value="TreeGrafter"/>
</dbReference>
<dbReference type="GO" id="GO:0020037">
    <property type="term" value="F:heme binding"/>
    <property type="evidence" value="ECO:0007669"/>
    <property type="project" value="UniProtKB-UniRule"/>
</dbReference>
<evidence type="ECO:0000256" key="5">
    <source>
        <dbReference type="SAM" id="MobiDB-lite"/>
    </source>
</evidence>
<dbReference type="RefSeq" id="XP_025367090.1">
    <property type="nucleotide sequence ID" value="XM_025512034.1"/>
</dbReference>
<evidence type="ECO:0000256" key="2">
    <source>
        <dbReference type="ARBA" id="ARBA00022723"/>
    </source>
</evidence>
<dbReference type="EMBL" id="KZ819437">
    <property type="protein sequence ID" value="PWN39930.1"/>
    <property type="molecule type" value="Genomic_DNA"/>
</dbReference>
<dbReference type="FunFam" id="3.10.120.10:FF:000001">
    <property type="entry name" value="Cytochrome b5 reductase 4"/>
    <property type="match status" value="1"/>
</dbReference>
<evidence type="ECO:0000313" key="7">
    <source>
        <dbReference type="EMBL" id="PWN39930.1"/>
    </source>
</evidence>
<name>A0A316VRE8_9BASI</name>
<sequence length="171" mass="17500">MLAAPPRTSALTAPPGVGGASGARLGGGGGGGAGAGNSSLAVGGASSGSGSGSETGGGIRRKVALAPGCSALDWAREKSSGKPELRAGLTSYLRITPSELAKHKSRQDCWTCFNGKVYNLSPYLRFHPGGEKELMRVAGRDGTRLFMLTHSWVNIDAMIDATMIGMMVPEH</sequence>
<organism evidence="7 8">
    <name type="scientific">Ceraceosorus guamensis</name>
    <dbReference type="NCBI Taxonomy" id="1522189"/>
    <lineage>
        <taxon>Eukaryota</taxon>
        <taxon>Fungi</taxon>
        <taxon>Dikarya</taxon>
        <taxon>Basidiomycota</taxon>
        <taxon>Ustilaginomycotina</taxon>
        <taxon>Exobasidiomycetes</taxon>
        <taxon>Ceraceosorales</taxon>
        <taxon>Ceraceosoraceae</taxon>
        <taxon>Ceraceosorus</taxon>
    </lineage>
</organism>
<dbReference type="Pfam" id="PF00173">
    <property type="entry name" value="Cyt-b5"/>
    <property type="match status" value="1"/>
</dbReference>
<dbReference type="Gene3D" id="3.10.120.10">
    <property type="entry name" value="Cytochrome b5-like heme/steroid binding domain"/>
    <property type="match status" value="1"/>
</dbReference>
<dbReference type="InterPro" id="IPR051872">
    <property type="entry name" value="Cytochrome_b5/Flavoprotein_Rdt"/>
</dbReference>
<dbReference type="PANTHER" id="PTHR46237">
    <property type="entry name" value="CYTOCHROME B5 REDUCTASE 4 FAMILY MEMBER"/>
    <property type="match status" value="1"/>
</dbReference>
<dbReference type="PROSITE" id="PS00191">
    <property type="entry name" value="CYTOCHROME_B5_1"/>
    <property type="match status" value="1"/>
</dbReference>
<feature type="domain" description="Cytochrome b5 heme-binding" evidence="6">
    <location>
        <begin position="92"/>
        <end position="168"/>
    </location>
</feature>
<feature type="region of interest" description="Disordered" evidence="5">
    <location>
        <begin position="1"/>
        <end position="33"/>
    </location>
</feature>
<dbReference type="InterPro" id="IPR001199">
    <property type="entry name" value="Cyt_B5-like_heme/steroid-bd"/>
</dbReference>
<dbReference type="InParanoid" id="A0A316VRE8"/>
<evidence type="ECO:0000256" key="1">
    <source>
        <dbReference type="ARBA" id="ARBA00022617"/>
    </source>
</evidence>
<dbReference type="GO" id="GO:0046872">
    <property type="term" value="F:metal ion binding"/>
    <property type="evidence" value="ECO:0007669"/>
    <property type="project" value="UniProtKB-UniRule"/>
</dbReference>
<evidence type="ECO:0000259" key="6">
    <source>
        <dbReference type="PROSITE" id="PS50255"/>
    </source>
</evidence>